<feature type="compositionally biased region" description="Basic and acidic residues" evidence="1">
    <location>
        <begin position="450"/>
        <end position="459"/>
    </location>
</feature>
<feature type="region of interest" description="Disordered" evidence="1">
    <location>
        <begin position="436"/>
        <end position="459"/>
    </location>
</feature>
<organism evidence="2">
    <name type="scientific">Zeugodacus cucurbitae toti-like virus 3</name>
    <dbReference type="NCBI Taxonomy" id="3159487"/>
    <lineage>
        <taxon>Viruses</taxon>
        <taxon>Riboviria</taxon>
        <taxon>Orthornavirae</taxon>
        <taxon>Duplornaviricota</taxon>
        <taxon>Chrymotiviricetes</taxon>
        <taxon>Ghabrivirales</taxon>
        <taxon>Totiviridae</taxon>
    </lineage>
</organism>
<feature type="region of interest" description="Disordered" evidence="1">
    <location>
        <begin position="1"/>
        <end position="108"/>
    </location>
</feature>
<reference evidence="2" key="1">
    <citation type="journal article" date="2024" name="J. Invertebr. Pathol.">
        <title>RNA virus diversity and prevalence in field and laboratory populations of melon fly throughout its distribution.</title>
        <authorList>
            <person name="Kumar Pradhan S."/>
            <person name="Morrow J.L."/>
            <person name="Sharpe S.R."/>
            <person name="Karuppannasamy A."/>
            <person name="Ramasamy E."/>
            <person name="Bynakal S."/>
            <person name="Maligeppagol M."/>
            <person name="Ramasamy A."/>
            <person name="Riegler M."/>
        </authorList>
    </citation>
    <scope>NUCLEOTIDE SEQUENCE</scope>
    <source>
        <strain evidence="2">ZcTLV3</strain>
    </source>
</reference>
<reference evidence="2" key="2">
    <citation type="submission" date="2024-04" db="EMBL/GenBank/DDBJ databases">
        <authorList>
            <person name="Kumar Pradhan S."/>
            <person name="Morrow J.L."/>
            <person name="Sharpe S.R."/>
            <person name="Karupannasamy A."/>
            <person name="Bynakal S."/>
            <person name="Ramasamy A."/>
            <person name="Riegler M."/>
        </authorList>
    </citation>
    <scope>NUCLEOTIDE SEQUENCE</scope>
    <source>
        <strain evidence="2">ZcTLV3</strain>
    </source>
</reference>
<feature type="compositionally biased region" description="Basic and acidic residues" evidence="1">
    <location>
        <begin position="62"/>
        <end position="76"/>
    </location>
</feature>
<evidence type="ECO:0000313" key="2">
    <source>
        <dbReference type="EMBL" id="XBO77570.1"/>
    </source>
</evidence>
<dbReference type="EMBL" id="PP626176">
    <property type="protein sequence ID" value="XBO77570.1"/>
    <property type="molecule type" value="Genomic_RNA"/>
</dbReference>
<protein>
    <recommendedName>
        <fullName evidence="3">RNA-directed RNA polymerase</fullName>
    </recommendedName>
</protein>
<feature type="region of interest" description="Disordered" evidence="1">
    <location>
        <begin position="1622"/>
        <end position="1661"/>
    </location>
</feature>
<evidence type="ECO:0008006" key="3">
    <source>
        <dbReference type="Google" id="ProtNLM"/>
    </source>
</evidence>
<feature type="region of interest" description="Disordered" evidence="1">
    <location>
        <begin position="1677"/>
        <end position="1735"/>
    </location>
</feature>
<sequence length="1735" mass="191502">MNSLSVTSRKDGGGGDSLLRLGDMANTGMSATLPLGEHARNRKTTRGKGDKAEALPLGPAVSDHETTRGEGGECKAEAGALSSSCASPSISPLRADSEEPPESLLTQSEGFKLDGLSLESGLWPRLDEQESHKKMEKTKPKVKVNRIRKWLGKISAKTFKHAENAGERVETDFDPASEHSCPCRRDTVPCEIIRKTDYLYQGKVYSKAEHRCLLADLSDRTPGCLHYSGEIAPEVKEGWENGLDSNLRFSSEVFARWAESKGISYDDRLELLRRMESLLRWQDTLRIGAEDAENTTRKYNWAIYWVSEALKEETLFTKKAESSIKEKIQARAGPLVANKVESLNEVANPKTGAFFTGSVSSCWHELFTSASAYSEKMGVDELTDRTLQWGVLTSTGHVPMRLANERKNTAAEMKGVEEVRAAPRLDLIKQVSIDVPKAGRGSGGGGSGEQQKESVKIKRRADSLTARAKELAKEMKGDADRIRGFFAAGYINRKWACAVARYLKKDGKWMPNTEGERKVLGSHGVGQGKKDEIRGRGRATVNLVHLWATADVGELVEKEFSKDHTDHLKSDIDGEEDAKLHANYAVKCFATSGLLPAVHKAEVCIYCLLNDAGIKVDVDGYIREEDKENVCEERKSYNVFEKMGVLARGDSARYLSECAKAHNREQHSTNGNIEFTIEGNADRCNTFLAAGKQSWGCPTVLIKPVEGEDEKCRRADSIIDRTTMSNNTEESMYAHANNGTAWHYLCPESLREETVTRLYQEWLARYVTEGLTVMHSTIEEGAPGGISTPRGADDTARGYDQLLESGRYELVGVYSSSALDTHLRTSPRMATDSSVHAYAIRFVEMDKARILDAQNGSIINSDGTGYEFPSNIRQALEAEGWCALVKDHLVHLSAGAEVGLDVTASRPSEGAEEEANPERYYGIGVSSKKEHGKLALTTKGQAFLDQSSTETAEGFSTNRRNKDLVPTRIQGCYTLNNGLCRSLATTRADWRPFGLKASIIDALKEKEVGWPTGQEWAVIERKVPDSQWEIVYREFEGVVVTPAYIEACYRKGDKLEVARGPGNESGSEYWYLDDASIAVIGIGDDVVERDIATALSTLGRLPFPMVRTYDTYNVHRLGIAAPRREVFCRNAGSIVTPEKVTKLVYVVPDEWTQMVGIEGKEVPLPIVGPNSEIKQRAFTWDATEVVKKMIGRLLQHRRSIKEEMDLLLSTKYKMQPDWGEVAMLCSVAMTRFPVKMHAENAATARQNSSVRPNMSSTLRAVPLEVGRTLANTLDGIVSSRDENRDYGHRSAVSAFSQITVPTHRAACQFPGAVIGLWSNMAELACIMELAFYCVFNSEEVRTIKMGIHSSTADKVQRASLIRRGYEEWALAGGLRDAVINPRLSGKYTSVVSHSIGGENGFLAAEEQNSTLRQCANMLIGRSTVAWSWQMNMTEDTPVPSVLYRLSPDLYRNSMNVEHRAVRWAEVGYLRCTVQTSPLAGMLYDKSEGCSDNVLIDRLLMHVDGVRACDKICMYDKMSREVKYGSSMLLSSTLCAELADNAGWKCFISRGRKTWGWGFLQRYKDFTAEAYYTIALESELGAALSGHDEHRWLWMAVGYAGVIAPENTTSMLFTSEGFRLPASVTDGGGTAGREASDRKGGQDPQLDTPEPGMSSDANAPTKRLMEEAARKVIIEDRIPALQEPLPQPASQEGSSRMDGGTNLAAERGSQRSTLKPGALAKEGTVGLDRTARTDVT</sequence>
<evidence type="ECO:0000256" key="1">
    <source>
        <dbReference type="SAM" id="MobiDB-lite"/>
    </source>
</evidence>
<name>A0AAU7L0M1_9VIRU</name>
<proteinExistence type="predicted"/>
<accession>A0AAU7L0M1</accession>
<feature type="compositionally biased region" description="Low complexity" evidence="1">
    <location>
        <begin position="77"/>
        <end position="93"/>
    </location>
</feature>